<evidence type="ECO:0000259" key="17">
    <source>
        <dbReference type="PROSITE" id="PS50280"/>
    </source>
</evidence>
<dbReference type="InterPro" id="IPR044421">
    <property type="entry name" value="SMYD4_SET"/>
</dbReference>
<evidence type="ECO:0000256" key="1">
    <source>
        <dbReference type="ARBA" id="ARBA00004123"/>
    </source>
</evidence>
<dbReference type="GeneID" id="100374369"/>
<gene>
    <name evidence="20" type="primary">LOC100374369</name>
</gene>
<evidence type="ECO:0000256" key="11">
    <source>
        <dbReference type="ARBA" id="ARBA00048985"/>
    </source>
</evidence>
<accession>A0ABM0GNG2</accession>
<dbReference type="Proteomes" id="UP000694865">
    <property type="component" value="Unplaced"/>
</dbReference>
<keyword evidence="8 15" id="KW-0863">Zinc-finger</keyword>
<protein>
    <recommendedName>
        <fullName evidence="13">Protein-lysine N-methyltransferase SMYD4</fullName>
    </recommendedName>
    <alternativeName>
        <fullName evidence="14">SET and MYND domain-containing protein 4</fullName>
    </alternativeName>
</protein>
<dbReference type="InterPro" id="IPR052097">
    <property type="entry name" value="SET-MYND_domain_protein"/>
</dbReference>
<evidence type="ECO:0000256" key="9">
    <source>
        <dbReference type="ARBA" id="ARBA00022833"/>
    </source>
</evidence>
<reference evidence="20" key="1">
    <citation type="submission" date="2025-08" db="UniProtKB">
        <authorList>
            <consortium name="RefSeq"/>
        </authorList>
    </citation>
    <scope>IDENTIFICATION</scope>
    <source>
        <tissue evidence="20">Testes</tissue>
    </source>
</reference>
<evidence type="ECO:0000259" key="18">
    <source>
        <dbReference type="PROSITE" id="PS50865"/>
    </source>
</evidence>
<evidence type="ECO:0000256" key="10">
    <source>
        <dbReference type="ARBA" id="ARBA00023242"/>
    </source>
</evidence>
<comment type="catalytic activity">
    <reaction evidence="11">
        <text>L-lysyl-[protein] + S-adenosyl-L-methionine = N(6)-methyl-L-lysyl-[protein] + S-adenosyl-L-homocysteine + H(+)</text>
        <dbReference type="Rhea" id="RHEA:51736"/>
        <dbReference type="Rhea" id="RHEA-COMP:9752"/>
        <dbReference type="Rhea" id="RHEA-COMP:13053"/>
        <dbReference type="ChEBI" id="CHEBI:15378"/>
        <dbReference type="ChEBI" id="CHEBI:29969"/>
        <dbReference type="ChEBI" id="CHEBI:57856"/>
        <dbReference type="ChEBI" id="CHEBI:59789"/>
        <dbReference type="ChEBI" id="CHEBI:61929"/>
    </reaction>
</comment>
<keyword evidence="7" id="KW-0479">Metal-binding</keyword>
<dbReference type="SUPFAM" id="SSF144232">
    <property type="entry name" value="HIT/MYND zinc finger-like"/>
    <property type="match status" value="1"/>
</dbReference>
<dbReference type="Pfam" id="PF00856">
    <property type="entry name" value="SET"/>
    <property type="match status" value="1"/>
</dbReference>
<name>A0ABM0GNG2_SACKO</name>
<feature type="compositionally biased region" description="Low complexity" evidence="16">
    <location>
        <begin position="35"/>
        <end position="48"/>
    </location>
</feature>
<feature type="region of interest" description="Disordered" evidence="16">
    <location>
        <begin position="261"/>
        <end position="310"/>
    </location>
</feature>
<dbReference type="InterPro" id="IPR046341">
    <property type="entry name" value="SET_dom_sf"/>
</dbReference>
<evidence type="ECO:0000256" key="8">
    <source>
        <dbReference type="ARBA" id="ARBA00022771"/>
    </source>
</evidence>
<keyword evidence="19" id="KW-1185">Reference proteome</keyword>
<evidence type="ECO:0000256" key="15">
    <source>
        <dbReference type="PROSITE-ProRule" id="PRU00134"/>
    </source>
</evidence>
<feature type="region of interest" description="Disordered" evidence="16">
    <location>
        <begin position="27"/>
        <end position="49"/>
    </location>
</feature>
<evidence type="ECO:0000256" key="6">
    <source>
        <dbReference type="ARBA" id="ARBA00022691"/>
    </source>
</evidence>
<dbReference type="RefSeq" id="XP_002733823.1">
    <property type="nucleotide sequence ID" value="XM_002733777.2"/>
</dbReference>
<dbReference type="SUPFAM" id="SSF48452">
    <property type="entry name" value="TPR-like"/>
    <property type="match status" value="1"/>
</dbReference>
<evidence type="ECO:0000256" key="13">
    <source>
        <dbReference type="ARBA" id="ARBA00093635"/>
    </source>
</evidence>
<comment type="function">
    <text evidence="12">Protein-lysine N-methyltransferase. Monomethylates PRMT5, modulating its transcriptional activity. May also act as a histone methyltransferase. Plays a critical role in cardiac development. Acts as a key epigenetic regulator of gene expression during cardiac development via its dual activities as a methyltransferase and negative regulator of HDAC1.</text>
</comment>
<keyword evidence="9" id="KW-0862">Zinc</keyword>
<dbReference type="Pfam" id="PF01753">
    <property type="entry name" value="zf-MYND"/>
    <property type="match status" value="1"/>
</dbReference>
<evidence type="ECO:0000313" key="19">
    <source>
        <dbReference type="Proteomes" id="UP000694865"/>
    </source>
</evidence>
<proteinExistence type="predicted"/>
<evidence type="ECO:0000256" key="2">
    <source>
        <dbReference type="ARBA" id="ARBA00004496"/>
    </source>
</evidence>
<feature type="domain" description="MYND-type" evidence="18">
    <location>
        <begin position="109"/>
        <end position="148"/>
    </location>
</feature>
<evidence type="ECO:0000256" key="4">
    <source>
        <dbReference type="ARBA" id="ARBA00022603"/>
    </source>
</evidence>
<evidence type="ECO:0000256" key="16">
    <source>
        <dbReference type="SAM" id="MobiDB-lite"/>
    </source>
</evidence>
<dbReference type="InterPro" id="IPR001214">
    <property type="entry name" value="SET_dom"/>
</dbReference>
<dbReference type="PROSITE" id="PS50280">
    <property type="entry name" value="SET"/>
    <property type="match status" value="1"/>
</dbReference>
<dbReference type="InterPro" id="IPR011990">
    <property type="entry name" value="TPR-like_helical_dom_sf"/>
</dbReference>
<organism evidence="19 20">
    <name type="scientific">Saccoglossus kowalevskii</name>
    <name type="common">Acorn worm</name>
    <dbReference type="NCBI Taxonomy" id="10224"/>
    <lineage>
        <taxon>Eukaryota</taxon>
        <taxon>Metazoa</taxon>
        <taxon>Hemichordata</taxon>
        <taxon>Enteropneusta</taxon>
        <taxon>Harrimaniidae</taxon>
        <taxon>Saccoglossus</taxon>
    </lineage>
</organism>
<evidence type="ECO:0000313" key="20">
    <source>
        <dbReference type="RefSeq" id="XP_002733823.1"/>
    </source>
</evidence>
<keyword evidence="6" id="KW-0949">S-adenosyl-L-methionine</keyword>
<keyword evidence="10" id="KW-0539">Nucleus</keyword>
<dbReference type="InterPro" id="IPR002893">
    <property type="entry name" value="Znf_MYND"/>
</dbReference>
<sequence length="644" mass="71747">MASFYAGIAIDDVANILEELLLRCNTDDTSHSTKPETSSSSSQDGASSGEDKFVESKLLSNASKAVKLTNHGEKGRYILATETICRGEIIIKEKPYGCVLLPSHYNTRCYHCVRKTVAPIPCCTCTHVRYCSVECQQESWKSYHYIECPLWPFLSQAGNFSQLSLRILLKAGWSNIQKYSKEVSNPVSSSHIPGCDTRGNYKSDYNSIYSLITHSGKQPWKDVFFFTLTSILLSTLVTKLISPSDDVDDLLADTEAMKMTEAAEAENKSNRSPSEDESQINGSAPSRHTLDATDADRDRNTSQDNTTVCSNDSNKFLAAEQKLSLGDAEKAVASVLLHHLLQLRCNVHAVTEVATKTDSSTSFVATTQQIRIAVAVYGTASMLNHSCTPNVIAGYDGNQLTIRATEMIKKGGEVLHCYGPRVSDMFRDERLKVLRDQYYFTCKCMFCGIPQEAITPSGALRCPRCSDMSGVYQTPEVTGQCCNFDCHHSWKLGETDEKIENARQLFRVGKTLIGDKNKVKECLSTLHKAYKIQQSVLYKHNKELAETEDCLALCYASFGNYHYAAKYLKLSIKSNIILYGEDSIEIGHELYKLAQILFNCKNVTEGLGVIDKAVKIISDHYGENHSDVKELLQMKAVLKDYKDQ</sequence>
<dbReference type="PANTHER" id="PTHR46165">
    <property type="entry name" value="SET AND MYND DOMAIN-CONTAINING PROTEIN 4"/>
    <property type="match status" value="1"/>
</dbReference>
<dbReference type="Gene3D" id="6.10.140.2220">
    <property type="match status" value="1"/>
</dbReference>
<keyword evidence="4" id="KW-0489">Methyltransferase</keyword>
<dbReference type="PANTHER" id="PTHR46165:SF2">
    <property type="entry name" value="SET AND MYND DOMAIN-CONTAINING PROTEIN 4"/>
    <property type="match status" value="1"/>
</dbReference>
<keyword evidence="3" id="KW-0963">Cytoplasm</keyword>
<evidence type="ECO:0000256" key="7">
    <source>
        <dbReference type="ARBA" id="ARBA00022723"/>
    </source>
</evidence>
<evidence type="ECO:0000256" key="14">
    <source>
        <dbReference type="ARBA" id="ARBA00093680"/>
    </source>
</evidence>
<dbReference type="SUPFAM" id="SSF82199">
    <property type="entry name" value="SET domain"/>
    <property type="match status" value="1"/>
</dbReference>
<dbReference type="Gene3D" id="1.25.40.10">
    <property type="entry name" value="Tetratricopeptide repeat domain"/>
    <property type="match status" value="1"/>
</dbReference>
<feature type="domain" description="SET" evidence="17">
    <location>
        <begin position="64"/>
        <end position="419"/>
    </location>
</feature>
<evidence type="ECO:0000256" key="3">
    <source>
        <dbReference type="ARBA" id="ARBA00022490"/>
    </source>
</evidence>
<keyword evidence="5" id="KW-0808">Transferase</keyword>
<feature type="compositionally biased region" description="Basic and acidic residues" evidence="16">
    <location>
        <begin position="288"/>
        <end position="301"/>
    </location>
</feature>
<dbReference type="CDD" id="cd10536">
    <property type="entry name" value="SET_SMYD4"/>
    <property type="match status" value="1"/>
</dbReference>
<evidence type="ECO:0000256" key="5">
    <source>
        <dbReference type="ARBA" id="ARBA00022679"/>
    </source>
</evidence>
<evidence type="ECO:0000256" key="12">
    <source>
        <dbReference type="ARBA" id="ARBA00093423"/>
    </source>
</evidence>
<dbReference type="Gene3D" id="2.170.270.10">
    <property type="entry name" value="SET domain"/>
    <property type="match status" value="1"/>
</dbReference>
<dbReference type="PROSITE" id="PS50865">
    <property type="entry name" value="ZF_MYND_2"/>
    <property type="match status" value="1"/>
</dbReference>
<comment type="subcellular location">
    <subcellularLocation>
        <location evidence="2">Cytoplasm</location>
    </subcellularLocation>
    <subcellularLocation>
        <location evidence="1">Nucleus</location>
    </subcellularLocation>
</comment>